<evidence type="ECO:0008006" key="3">
    <source>
        <dbReference type="Google" id="ProtNLM"/>
    </source>
</evidence>
<keyword evidence="2" id="KW-1185">Reference proteome</keyword>
<proteinExistence type="predicted"/>
<gene>
    <name evidence="1" type="ORF">CDAR_219331</name>
</gene>
<protein>
    <recommendedName>
        <fullName evidence="3">Ribosomal protein S10</fullName>
    </recommendedName>
</protein>
<evidence type="ECO:0000313" key="1">
    <source>
        <dbReference type="EMBL" id="GIX97618.1"/>
    </source>
</evidence>
<dbReference type="Proteomes" id="UP001054837">
    <property type="component" value="Unassembled WGS sequence"/>
</dbReference>
<evidence type="ECO:0000313" key="2">
    <source>
        <dbReference type="Proteomes" id="UP001054837"/>
    </source>
</evidence>
<organism evidence="1 2">
    <name type="scientific">Caerostris darwini</name>
    <dbReference type="NCBI Taxonomy" id="1538125"/>
    <lineage>
        <taxon>Eukaryota</taxon>
        <taxon>Metazoa</taxon>
        <taxon>Ecdysozoa</taxon>
        <taxon>Arthropoda</taxon>
        <taxon>Chelicerata</taxon>
        <taxon>Arachnida</taxon>
        <taxon>Araneae</taxon>
        <taxon>Araneomorphae</taxon>
        <taxon>Entelegynae</taxon>
        <taxon>Araneoidea</taxon>
        <taxon>Araneidae</taxon>
        <taxon>Caerostris</taxon>
    </lineage>
</organism>
<dbReference type="EMBL" id="BPLQ01003051">
    <property type="protein sequence ID" value="GIX97618.1"/>
    <property type="molecule type" value="Genomic_DNA"/>
</dbReference>
<dbReference type="AlphaFoldDB" id="A0AAV4PKW4"/>
<accession>A0AAV4PKW4</accession>
<sequence>MLKYSRHCLKPSLFQSLHLHLHASNLTKVFQHPFQILKQEKQSHSIRIFDTPGQRTLKQQRQTIQRQKFTFRTKNKEKQTPILEFLGRWKSSSIAWSEFANKCVFDR</sequence>
<reference evidence="1 2" key="1">
    <citation type="submission" date="2021-06" db="EMBL/GenBank/DDBJ databases">
        <title>Caerostris darwini draft genome.</title>
        <authorList>
            <person name="Kono N."/>
            <person name="Arakawa K."/>
        </authorList>
    </citation>
    <scope>NUCLEOTIDE SEQUENCE [LARGE SCALE GENOMIC DNA]</scope>
</reference>
<comment type="caution">
    <text evidence="1">The sequence shown here is derived from an EMBL/GenBank/DDBJ whole genome shotgun (WGS) entry which is preliminary data.</text>
</comment>
<name>A0AAV4PKW4_9ARAC</name>